<feature type="region of interest" description="Disordered" evidence="1">
    <location>
        <begin position="1"/>
        <end position="42"/>
    </location>
</feature>
<protein>
    <submittedName>
        <fullName evidence="2">Multidrug transporter</fullName>
    </submittedName>
</protein>
<name>A0A3D9AI16_9FLAO</name>
<dbReference type="AlphaFoldDB" id="A0A3D9AI16"/>
<gene>
    <name evidence="2" type="ORF">DRF68_19865</name>
</gene>
<accession>A0A3D9AI16</accession>
<proteinExistence type="predicted"/>
<comment type="caution">
    <text evidence="2">The sequence shown here is derived from an EMBL/GenBank/DDBJ whole genome shotgun (WGS) entry which is preliminary data.</text>
</comment>
<organism evidence="2 3">
    <name type="scientific">Candidatus Chryseobacterium massiliense</name>
    <dbReference type="NCBI Taxonomy" id="204089"/>
    <lineage>
        <taxon>Bacteria</taxon>
        <taxon>Pseudomonadati</taxon>
        <taxon>Bacteroidota</taxon>
        <taxon>Flavobacteriia</taxon>
        <taxon>Flavobacteriales</taxon>
        <taxon>Weeksellaceae</taxon>
        <taxon>Chryseobacterium group</taxon>
        <taxon>Chryseobacterium</taxon>
    </lineage>
</organism>
<keyword evidence="3" id="KW-1185">Reference proteome</keyword>
<dbReference type="RefSeq" id="WP_116100067.1">
    <property type="nucleotide sequence ID" value="NZ_QNVU01000072.1"/>
</dbReference>
<sequence length="42" mass="4759">MAPYRDAGTGQYVSEEYAKKNPKTTVKETDKKSTPTPKKKKK</sequence>
<evidence type="ECO:0000313" key="2">
    <source>
        <dbReference type="EMBL" id="REC40636.1"/>
    </source>
</evidence>
<dbReference type="EMBL" id="QNVU01000072">
    <property type="protein sequence ID" value="REC40636.1"/>
    <property type="molecule type" value="Genomic_DNA"/>
</dbReference>
<evidence type="ECO:0000256" key="1">
    <source>
        <dbReference type="SAM" id="MobiDB-lite"/>
    </source>
</evidence>
<dbReference type="Proteomes" id="UP000256924">
    <property type="component" value="Unassembled WGS sequence"/>
</dbReference>
<reference evidence="2 3" key="1">
    <citation type="journal article" date="2004" name="Emerg. Infect. Dis.">
        <title>Amoebae-resisting bacteria isolated from human nasal swabs by amoebal coculture.</title>
        <authorList>
            <person name="Greub G."/>
            <person name="La Scola B."/>
            <person name="Raoult D."/>
        </authorList>
    </citation>
    <scope>NUCLEOTIDE SEQUENCE [LARGE SCALE GENOMIC DNA]</scope>
    <source>
        <strain evidence="2 3">CCUG 51329</strain>
    </source>
</reference>
<evidence type="ECO:0000313" key="3">
    <source>
        <dbReference type="Proteomes" id="UP000256924"/>
    </source>
</evidence>